<reference evidence="1 2" key="1">
    <citation type="submission" date="2017-08" db="EMBL/GenBank/DDBJ databases">
        <title>Infants hospitalized years apart are colonized by the same room-sourced microbial strains.</title>
        <authorList>
            <person name="Brooks B."/>
            <person name="Olm M.R."/>
            <person name="Firek B.A."/>
            <person name="Baker R."/>
            <person name="Thomas B.C."/>
            <person name="Morowitz M.J."/>
            <person name="Banfield J.F."/>
        </authorList>
    </citation>
    <scope>NUCLEOTIDE SEQUENCE [LARGE SCALE GENOMIC DNA]</scope>
    <source>
        <strain evidence="1">S2_005_003_R2_41</strain>
    </source>
</reference>
<name>A0A2W5RWV4_VARPD</name>
<accession>A0A2W5RWV4</accession>
<dbReference type="AlphaFoldDB" id="A0A2W5RWV4"/>
<comment type="caution">
    <text evidence="1">The sequence shown here is derived from an EMBL/GenBank/DDBJ whole genome shotgun (WGS) entry which is preliminary data.</text>
</comment>
<evidence type="ECO:0008006" key="3">
    <source>
        <dbReference type="Google" id="ProtNLM"/>
    </source>
</evidence>
<evidence type="ECO:0000313" key="1">
    <source>
        <dbReference type="EMBL" id="PZQ74987.1"/>
    </source>
</evidence>
<gene>
    <name evidence="1" type="ORF">DI563_10815</name>
</gene>
<evidence type="ECO:0000313" key="2">
    <source>
        <dbReference type="Proteomes" id="UP000249135"/>
    </source>
</evidence>
<dbReference type="Proteomes" id="UP000249135">
    <property type="component" value="Unassembled WGS sequence"/>
</dbReference>
<sequence length="400" mass="42753">MKLLLLDPGLSSPYGHNAATVRELDLHARERAGIALSVATHERFDPTLLGATCCRWLPGLRLHGYARFGSAGVPQATAEADWREWLALCVQDLERLDLASFDGVWMPTAYPLHLAALVQLGVRMPALRVQVGLLMPPRFWAADGPAGVWLEGLTCQSLRTAATLANWHIHSESDQVDAGDLRLATPTLLTPLADASRARLDAQRTPGDAPPVPGSRIRFGFMGEPLARKGFAVVAQALAAGLPPGIDLQLAMPAHHAARALVLHGRAPGLHVRPLGTDNSAYFDALNDIDVLLALYDPAVHSEQMSGIVGEAIALGKAVLVGAGCEAILAFLRRWAPGSFRVAPPTAEGLHAAWQLPPAAWASCRREAMAAAPRVLALKDVARHLRFMRHAADPPDAGRA</sequence>
<organism evidence="1 2">
    <name type="scientific">Variovorax paradoxus</name>
    <dbReference type="NCBI Taxonomy" id="34073"/>
    <lineage>
        <taxon>Bacteria</taxon>
        <taxon>Pseudomonadati</taxon>
        <taxon>Pseudomonadota</taxon>
        <taxon>Betaproteobacteria</taxon>
        <taxon>Burkholderiales</taxon>
        <taxon>Comamonadaceae</taxon>
        <taxon>Variovorax</taxon>
    </lineage>
</organism>
<proteinExistence type="predicted"/>
<dbReference type="EMBL" id="QFPP01000105">
    <property type="protein sequence ID" value="PZQ74987.1"/>
    <property type="molecule type" value="Genomic_DNA"/>
</dbReference>
<protein>
    <recommendedName>
        <fullName evidence="3">Glycosyltransferase</fullName>
    </recommendedName>
</protein>